<dbReference type="STRING" id="44576.SAMN05421881_100139"/>
<sequence>MKQTIKASLIAACASVLIGQTSSAFADLSSDTETLLNWAERTFPHLFPTHQATHSLDPWRFRYYPQTNIYAGINTQDQNVYVLGGPWGYDNPTQISPVSTLLADITQSGGDGSIPACKTDDIPAGFVYTQSGNTVNITTNGQCIKLPPDTDFCEAPEEEVAAPTGISILTTVDVLKSEWGGVTFNNGPGNIPDSFSGNTAVCVINASPDQAPLTINTDICLDVTDEVMEDFASDPGITITDSSITHATQTTMRNDRVPDCFQTEAISIHDAYTGQTWINIGGQFIDPNDMGGIGDLPNFNY</sequence>
<name>A0A1H3BJ90_9PROT</name>
<protein>
    <recommendedName>
        <fullName evidence="4">Prepilin-type processing-associated H-X9-DG domain-containing protein</fullName>
    </recommendedName>
</protein>
<dbReference type="Proteomes" id="UP000198640">
    <property type="component" value="Unassembled WGS sequence"/>
</dbReference>
<organism evidence="2 3">
    <name type="scientific">Nitrosomonas halophila</name>
    <dbReference type="NCBI Taxonomy" id="44576"/>
    <lineage>
        <taxon>Bacteria</taxon>
        <taxon>Pseudomonadati</taxon>
        <taxon>Pseudomonadota</taxon>
        <taxon>Betaproteobacteria</taxon>
        <taxon>Nitrosomonadales</taxon>
        <taxon>Nitrosomonadaceae</taxon>
        <taxon>Nitrosomonas</taxon>
    </lineage>
</organism>
<evidence type="ECO:0000313" key="2">
    <source>
        <dbReference type="EMBL" id="SDX42006.1"/>
    </source>
</evidence>
<evidence type="ECO:0008006" key="4">
    <source>
        <dbReference type="Google" id="ProtNLM"/>
    </source>
</evidence>
<dbReference type="OrthoDB" id="8544055at2"/>
<evidence type="ECO:0000256" key="1">
    <source>
        <dbReference type="SAM" id="SignalP"/>
    </source>
</evidence>
<dbReference type="EMBL" id="FNOY01000001">
    <property type="protein sequence ID" value="SDX42006.1"/>
    <property type="molecule type" value="Genomic_DNA"/>
</dbReference>
<keyword evidence="1" id="KW-0732">Signal</keyword>
<accession>A0A1H3BJ90</accession>
<proteinExistence type="predicted"/>
<dbReference type="RefSeq" id="WP_090410892.1">
    <property type="nucleotide sequence ID" value="NZ_FNOY01000001.1"/>
</dbReference>
<dbReference type="AlphaFoldDB" id="A0A1H3BJ90"/>
<keyword evidence="3" id="KW-1185">Reference proteome</keyword>
<evidence type="ECO:0000313" key="3">
    <source>
        <dbReference type="Proteomes" id="UP000198640"/>
    </source>
</evidence>
<reference evidence="2 3" key="1">
    <citation type="submission" date="2016-10" db="EMBL/GenBank/DDBJ databases">
        <authorList>
            <person name="de Groot N.N."/>
        </authorList>
    </citation>
    <scope>NUCLEOTIDE SEQUENCE [LARGE SCALE GENOMIC DNA]</scope>
    <source>
        <strain evidence="2 3">Nm1</strain>
    </source>
</reference>
<feature type="chain" id="PRO_5011747923" description="Prepilin-type processing-associated H-X9-DG domain-containing protein" evidence="1">
    <location>
        <begin position="27"/>
        <end position="301"/>
    </location>
</feature>
<feature type="signal peptide" evidence="1">
    <location>
        <begin position="1"/>
        <end position="26"/>
    </location>
</feature>
<gene>
    <name evidence="2" type="ORF">SAMN05421881_100139</name>
</gene>